<dbReference type="PANTHER" id="PTHR44591:SF3">
    <property type="entry name" value="RESPONSE REGULATORY DOMAIN-CONTAINING PROTEIN"/>
    <property type="match status" value="1"/>
</dbReference>
<dbReference type="NCBIfam" id="TIGR00229">
    <property type="entry name" value="sensory_box"/>
    <property type="match status" value="1"/>
</dbReference>
<dbReference type="SMART" id="SM00091">
    <property type="entry name" value="PAS"/>
    <property type="match status" value="1"/>
</dbReference>
<dbReference type="CDD" id="cd00156">
    <property type="entry name" value="REC"/>
    <property type="match status" value="1"/>
</dbReference>
<dbReference type="Gene3D" id="3.30.450.20">
    <property type="entry name" value="PAS domain"/>
    <property type="match status" value="1"/>
</dbReference>
<evidence type="ECO:0000313" key="7">
    <source>
        <dbReference type="Proteomes" id="UP000037729"/>
    </source>
</evidence>
<dbReference type="InterPro" id="IPR001789">
    <property type="entry name" value="Sig_transdc_resp-reg_receiver"/>
</dbReference>
<keyword evidence="1 2" id="KW-0597">Phosphoprotein</keyword>
<dbReference type="SUPFAM" id="SSF52172">
    <property type="entry name" value="CheY-like"/>
    <property type="match status" value="1"/>
</dbReference>
<sequence>MTSEEQWRLGDKTVELSSAAISGSRRAATRHAPLLRTESVDRRDETRAEVPVPLAKVEQSQECTVLHVDDDPQVGDLVEMYLERINDDFNVVTKTSAVAALEVLRSEQVDCIVSDYDMPNTDGLEFLELVREQYQDIPFILFTGKGSEEIASEAIASGVTDYMQKGGRSDTYDVLANRIENAVEQHRTEQRFWNALSWYQRLVEQELAGVCIIQDGTFVYVNQKLADIFGYDQSELIDESPALLTAEGDGDRLPESLRAAESDELDTFHSEFEGRQADGETRPIEVSGGSIEYDGNPAWIGVLRDAKSNPDTDG</sequence>
<organism evidence="5 7">
    <name type="scientific">Haloarcula rubripromontorii</name>
    <dbReference type="NCBI Taxonomy" id="1705562"/>
    <lineage>
        <taxon>Archaea</taxon>
        <taxon>Methanobacteriati</taxon>
        <taxon>Methanobacteriota</taxon>
        <taxon>Stenosarchaea group</taxon>
        <taxon>Halobacteria</taxon>
        <taxon>Halobacteriales</taxon>
        <taxon>Haloarculaceae</taxon>
        <taxon>Haloarcula</taxon>
    </lineage>
</organism>
<evidence type="ECO:0000256" key="1">
    <source>
        <dbReference type="ARBA" id="ARBA00022553"/>
    </source>
</evidence>
<comment type="caution">
    <text evidence="5">The sequence shown here is derived from an EMBL/GenBank/DDBJ whole genome shotgun (WGS) entry which is preliminary data.</text>
</comment>
<evidence type="ECO:0000313" key="5">
    <source>
        <dbReference type="EMBL" id="KOX92877.1"/>
    </source>
</evidence>
<dbReference type="Pfam" id="PF00989">
    <property type="entry name" value="PAS"/>
    <property type="match status" value="1"/>
</dbReference>
<dbReference type="Pfam" id="PF00072">
    <property type="entry name" value="Response_reg"/>
    <property type="match status" value="1"/>
</dbReference>
<feature type="modified residue" description="4-aspartylphosphate" evidence="2">
    <location>
        <position position="115"/>
    </location>
</feature>
<dbReference type="CDD" id="cd00130">
    <property type="entry name" value="PAS"/>
    <property type="match status" value="1"/>
</dbReference>
<gene>
    <name evidence="5" type="ORF">AMS69_10500</name>
    <name evidence="6" type="ORF">GOC83_11670</name>
</gene>
<dbReference type="AlphaFoldDB" id="A0A0M9AIQ0"/>
<dbReference type="EMBL" id="LIUF01000003">
    <property type="protein sequence ID" value="KOX92877.1"/>
    <property type="molecule type" value="Genomic_DNA"/>
</dbReference>
<evidence type="ECO:0000256" key="2">
    <source>
        <dbReference type="PROSITE-ProRule" id="PRU00169"/>
    </source>
</evidence>
<name>A0A0M9AIQ0_9EURY</name>
<dbReference type="GO" id="GO:0000160">
    <property type="term" value="P:phosphorelay signal transduction system"/>
    <property type="evidence" value="ECO:0007669"/>
    <property type="project" value="InterPro"/>
</dbReference>
<feature type="domain" description="PAS" evidence="4">
    <location>
        <begin position="215"/>
        <end position="264"/>
    </location>
</feature>
<feature type="domain" description="Response regulatory" evidence="3">
    <location>
        <begin position="64"/>
        <end position="180"/>
    </location>
</feature>
<protein>
    <submittedName>
        <fullName evidence="5">Chemotaxis protein CheY</fullName>
    </submittedName>
    <submittedName>
        <fullName evidence="6">Response regulator</fullName>
    </submittedName>
</protein>
<reference evidence="5 7" key="1">
    <citation type="submission" date="2015-08" db="EMBL/GenBank/DDBJ databases">
        <title>Genomes of Isolates from Cabo Rojo, PR.</title>
        <authorList>
            <person name="Sanchez-Nieves R.L."/>
            <person name="Montalvo-Rodriguez R."/>
        </authorList>
    </citation>
    <scope>NUCLEOTIDE SEQUENCE [LARGE SCALE GENOMIC DNA]</scope>
    <source>
        <strain evidence="5 7">SL3</strain>
    </source>
</reference>
<accession>A0A0M9AIQ0</accession>
<dbReference type="InterPro" id="IPR000014">
    <property type="entry name" value="PAS"/>
</dbReference>
<dbReference type="OrthoDB" id="8127at2157"/>
<dbReference type="Proteomes" id="UP000610611">
    <property type="component" value="Unassembled WGS sequence"/>
</dbReference>
<dbReference type="InterPro" id="IPR050595">
    <property type="entry name" value="Bact_response_regulator"/>
</dbReference>
<keyword evidence="7" id="KW-1185">Reference proteome</keyword>
<dbReference type="EMBL" id="WOWB01000001">
    <property type="protein sequence ID" value="NLV06785.1"/>
    <property type="molecule type" value="Genomic_DNA"/>
</dbReference>
<evidence type="ECO:0000259" key="4">
    <source>
        <dbReference type="PROSITE" id="PS50112"/>
    </source>
</evidence>
<dbReference type="InterPro" id="IPR013767">
    <property type="entry name" value="PAS_fold"/>
</dbReference>
<proteinExistence type="predicted"/>
<dbReference type="InterPro" id="IPR035965">
    <property type="entry name" value="PAS-like_dom_sf"/>
</dbReference>
<dbReference type="Gene3D" id="3.40.50.2300">
    <property type="match status" value="1"/>
</dbReference>
<dbReference type="PROSITE" id="PS50110">
    <property type="entry name" value="RESPONSE_REGULATORY"/>
    <property type="match status" value="1"/>
</dbReference>
<dbReference type="Proteomes" id="UP000037729">
    <property type="component" value="Unassembled WGS sequence"/>
</dbReference>
<dbReference type="PANTHER" id="PTHR44591">
    <property type="entry name" value="STRESS RESPONSE REGULATOR PROTEIN 1"/>
    <property type="match status" value="1"/>
</dbReference>
<evidence type="ECO:0000313" key="6">
    <source>
        <dbReference type="EMBL" id="NLV06785.1"/>
    </source>
</evidence>
<dbReference type="SMART" id="SM00448">
    <property type="entry name" value="REC"/>
    <property type="match status" value="1"/>
</dbReference>
<dbReference type="PATRIC" id="fig|1705562.3.peg.275"/>
<dbReference type="PROSITE" id="PS50112">
    <property type="entry name" value="PAS"/>
    <property type="match status" value="1"/>
</dbReference>
<reference evidence="6" key="2">
    <citation type="submission" date="2019-12" db="EMBL/GenBank/DDBJ databases">
        <title>The whole-genome sequencing of Haloarcula japonica strain pws8.</title>
        <authorList>
            <person name="Verma D.K."/>
            <person name="Gopal K."/>
            <person name="Prasad E.S."/>
        </authorList>
    </citation>
    <scope>NUCLEOTIDE SEQUENCE</scope>
    <source>
        <strain evidence="6">Pws8</strain>
    </source>
</reference>
<evidence type="ECO:0000259" key="3">
    <source>
        <dbReference type="PROSITE" id="PS50110"/>
    </source>
</evidence>
<dbReference type="SUPFAM" id="SSF55785">
    <property type="entry name" value="PYP-like sensor domain (PAS domain)"/>
    <property type="match status" value="1"/>
</dbReference>
<dbReference type="InterPro" id="IPR011006">
    <property type="entry name" value="CheY-like_superfamily"/>
</dbReference>
<dbReference type="RefSeq" id="WP_053968030.1">
    <property type="nucleotide sequence ID" value="NZ_LIUF01000003.1"/>
</dbReference>
<dbReference type="STRING" id="1705562.AMS69_10500"/>